<dbReference type="SUPFAM" id="SSF110849">
    <property type="entry name" value="ParB/Sulfiredoxin"/>
    <property type="match status" value="1"/>
</dbReference>
<dbReference type="InterPro" id="IPR036086">
    <property type="entry name" value="ParB/Sulfiredoxin_sf"/>
</dbReference>
<comment type="similarity">
    <text evidence="1">Belongs to the ParB family.</text>
</comment>
<dbReference type="InterPro" id="IPR050336">
    <property type="entry name" value="Chromosome_partition/occlusion"/>
</dbReference>
<evidence type="ECO:0000313" key="3">
    <source>
        <dbReference type="EMBL" id="GKX31402.1"/>
    </source>
</evidence>
<dbReference type="CDD" id="cd16408">
    <property type="entry name" value="ParB_N_like"/>
    <property type="match status" value="1"/>
</dbReference>
<dbReference type="InterPro" id="IPR003115">
    <property type="entry name" value="ParB_N"/>
</dbReference>
<gene>
    <name evidence="3" type="ORF">SH1V18_38820</name>
</gene>
<dbReference type="EMBL" id="BRLB01000016">
    <property type="protein sequence ID" value="GKX31402.1"/>
    <property type="molecule type" value="Genomic_DNA"/>
</dbReference>
<dbReference type="GO" id="GO:0005694">
    <property type="term" value="C:chromosome"/>
    <property type="evidence" value="ECO:0007669"/>
    <property type="project" value="TreeGrafter"/>
</dbReference>
<name>A0A9W5YCE2_9FIRM</name>
<evidence type="ECO:0000259" key="2">
    <source>
        <dbReference type="SMART" id="SM00470"/>
    </source>
</evidence>
<proteinExistence type="inferred from homology"/>
<dbReference type="NCBIfam" id="TIGR00180">
    <property type="entry name" value="parB_part"/>
    <property type="match status" value="1"/>
</dbReference>
<dbReference type="SMART" id="SM00470">
    <property type="entry name" value="ParB"/>
    <property type="match status" value="1"/>
</dbReference>
<dbReference type="GO" id="GO:0007059">
    <property type="term" value="P:chromosome segregation"/>
    <property type="evidence" value="ECO:0007669"/>
    <property type="project" value="TreeGrafter"/>
</dbReference>
<dbReference type="PANTHER" id="PTHR33375:SF1">
    <property type="entry name" value="CHROMOSOME-PARTITIONING PROTEIN PARB-RELATED"/>
    <property type="match status" value="1"/>
</dbReference>
<dbReference type="GO" id="GO:0003677">
    <property type="term" value="F:DNA binding"/>
    <property type="evidence" value="ECO:0007669"/>
    <property type="project" value="InterPro"/>
</dbReference>
<evidence type="ECO:0000313" key="4">
    <source>
        <dbReference type="Proteomes" id="UP001144256"/>
    </source>
</evidence>
<dbReference type="Pfam" id="PF02195">
    <property type="entry name" value="ParB_N"/>
    <property type="match status" value="1"/>
</dbReference>
<dbReference type="Gene3D" id="1.10.10.2830">
    <property type="match status" value="1"/>
</dbReference>
<dbReference type="AlphaFoldDB" id="A0A9W5YCE2"/>
<organism evidence="3 4">
    <name type="scientific">Vallitalea longa</name>
    <dbReference type="NCBI Taxonomy" id="2936439"/>
    <lineage>
        <taxon>Bacteria</taxon>
        <taxon>Bacillati</taxon>
        <taxon>Bacillota</taxon>
        <taxon>Clostridia</taxon>
        <taxon>Lachnospirales</taxon>
        <taxon>Vallitaleaceae</taxon>
        <taxon>Vallitalea</taxon>
    </lineage>
</organism>
<dbReference type="InterPro" id="IPR004437">
    <property type="entry name" value="ParB/RepB/Spo0J"/>
</dbReference>
<dbReference type="Proteomes" id="UP001144256">
    <property type="component" value="Unassembled WGS sequence"/>
</dbReference>
<dbReference type="RefSeq" id="WP_281818425.1">
    <property type="nucleotide sequence ID" value="NZ_BRLB01000016.1"/>
</dbReference>
<accession>A0A9W5YCE2</accession>
<protein>
    <submittedName>
        <fullName evidence="3">Chromosome partitioning protein ParB</fullName>
    </submittedName>
</protein>
<reference evidence="3" key="1">
    <citation type="submission" date="2022-06" db="EMBL/GenBank/DDBJ databases">
        <title>Vallitalea longa sp. nov., an anaerobic bacterium isolated from marine sediment.</title>
        <authorList>
            <person name="Hirano S."/>
            <person name="Terahara T."/>
            <person name="Mori K."/>
            <person name="Hamada M."/>
            <person name="Matsumoto R."/>
            <person name="Kobayashi T."/>
        </authorList>
    </citation>
    <scope>NUCLEOTIDE SEQUENCE</scope>
    <source>
        <strain evidence="3">SH18-1</strain>
    </source>
</reference>
<feature type="domain" description="ParB-like N-terminal" evidence="2">
    <location>
        <begin position="29"/>
        <end position="120"/>
    </location>
</feature>
<evidence type="ECO:0000256" key="1">
    <source>
        <dbReference type="ARBA" id="ARBA00006295"/>
    </source>
</evidence>
<sequence>MSKKRLQSFEEMFGEEILDNESSVEESITEISLKDLLPFKNHPFKLYEGERLDDMIKSIEDLGVIVPVIVRPINNNQYEILSGHNRVNAANIAGLEKVPAVIKEDLTDEEAFLIVTETNLIQRSFADLSHSERASVIASRHEAMKNQGVRNDLFNEIEKLLEADEIKDCETCAPMGNKLKTIDKVGKEYNLSKNSIARYLRIAKLIKPFQELMDENQISIRAGVDLSYLNNEEQYLVHSVISEIENANIDMKKAALIRSEAKKDELTKDTVLDIIKGKVEKKKKGRPSHFKLKNNIVSKFFTKEQKPKEIEDVIEKALTLYFQQERD</sequence>
<dbReference type="SUPFAM" id="SSF109709">
    <property type="entry name" value="KorB DNA-binding domain-like"/>
    <property type="match status" value="1"/>
</dbReference>
<keyword evidence="4" id="KW-1185">Reference proteome</keyword>
<dbReference type="PANTHER" id="PTHR33375">
    <property type="entry name" value="CHROMOSOME-PARTITIONING PROTEIN PARB-RELATED"/>
    <property type="match status" value="1"/>
</dbReference>
<comment type="caution">
    <text evidence="3">The sequence shown here is derived from an EMBL/GenBank/DDBJ whole genome shotgun (WGS) entry which is preliminary data.</text>
</comment>
<dbReference type="Gene3D" id="3.90.1530.30">
    <property type="match status" value="1"/>
</dbReference>